<feature type="compositionally biased region" description="Basic and acidic residues" evidence="1">
    <location>
        <begin position="535"/>
        <end position="546"/>
    </location>
</feature>
<feature type="signal peptide" evidence="2">
    <location>
        <begin position="1"/>
        <end position="16"/>
    </location>
</feature>
<feature type="region of interest" description="Disordered" evidence="1">
    <location>
        <begin position="526"/>
        <end position="553"/>
    </location>
</feature>
<evidence type="ECO:0000256" key="2">
    <source>
        <dbReference type="SAM" id="SignalP"/>
    </source>
</evidence>
<dbReference type="PROSITE" id="PS01186">
    <property type="entry name" value="EGF_2"/>
    <property type="match status" value="4"/>
</dbReference>
<dbReference type="SMART" id="SM00181">
    <property type="entry name" value="EGF"/>
    <property type="match status" value="9"/>
</dbReference>
<dbReference type="AlphaFoldDB" id="A0ABD2N244"/>
<evidence type="ECO:0000259" key="3">
    <source>
        <dbReference type="PROSITE" id="PS01186"/>
    </source>
</evidence>
<protein>
    <recommendedName>
        <fullName evidence="3">EGF-like domain-containing protein</fullName>
    </recommendedName>
</protein>
<feature type="domain" description="EGF-like" evidence="3">
    <location>
        <begin position="419"/>
        <end position="433"/>
    </location>
</feature>
<sequence length="553" mass="60502">MIPLVIWLLFTISIEGSLVNINEVAKPCIEDSNCPQNRSCKLGFCKNPCLEVCNSEAICVVVKHKPYCFCKEDNDDCIPEKISCVPQCEKNSVCNTDIGYCECKSGYQGNPYRGCSKKCTSDSNCHSDETCINGKCRSPCEEDCGVNSICEVADHTSLCDCLPGFAGNAFEMCWPIRMAFLLTRDKICQQCGINAECNTINGRTFCHCQKGFRGNPYLSCQKMCKTNSDCPADRICGDQLCRDPCEEACGVNTICEVQNRKPKCSCQKGFSGDPTRICTMSLGNRFADSEEELDCHPKCGDNATCDTEHGICVCKLNFFGNPYGGCRKKCGMDSDCSKDEACIENDCKNPCLEACGKNALCAVNNHEPICSCPRGFSGDPLKICRENVVTQPTIVEVDLCDTLKCGAKAECKIEETEICKCLPGYHGNPYIGCFKKCATNLECTNEDLCSNGTCENACKNSCGINAICKADKHKPQCSCPAKYKGDPHKICFPNKEGVLSNPSKVPCLKCICRAITGKMISSLVHESQSASDTGHSQEKTWLEGRTLEQGTQQ</sequence>
<dbReference type="Proteomes" id="UP001516400">
    <property type="component" value="Unassembled WGS sequence"/>
</dbReference>
<evidence type="ECO:0000313" key="5">
    <source>
        <dbReference type="Proteomes" id="UP001516400"/>
    </source>
</evidence>
<dbReference type="PANTHER" id="PTHR22963">
    <property type="entry name" value="ENDOGLIN-RELATED"/>
    <property type="match status" value="1"/>
</dbReference>
<keyword evidence="2" id="KW-0732">Signal</keyword>
<feature type="domain" description="EGF-like" evidence="3">
    <location>
        <begin position="370"/>
        <end position="384"/>
    </location>
</feature>
<feature type="chain" id="PRO_5044748904" description="EGF-like domain-containing protein" evidence="2">
    <location>
        <begin position="17"/>
        <end position="553"/>
    </location>
</feature>
<evidence type="ECO:0000313" key="4">
    <source>
        <dbReference type="EMBL" id="KAL3272714.1"/>
    </source>
</evidence>
<proteinExistence type="predicted"/>
<feature type="domain" description="EGF-like" evidence="3">
    <location>
        <begin position="264"/>
        <end position="278"/>
    </location>
</feature>
<name>A0ABD2N244_9CUCU</name>
<keyword evidence="5" id="KW-1185">Reference proteome</keyword>
<accession>A0ABD2N244</accession>
<comment type="caution">
    <text evidence="4">The sequence shown here is derived from an EMBL/GenBank/DDBJ whole genome shotgun (WGS) entry which is preliminary data.</text>
</comment>
<dbReference type="InterPro" id="IPR000742">
    <property type="entry name" value="EGF"/>
</dbReference>
<gene>
    <name evidence="4" type="ORF">HHI36_014176</name>
</gene>
<dbReference type="PANTHER" id="PTHR22963:SF39">
    <property type="entry name" value="DUMPY"/>
    <property type="match status" value="1"/>
</dbReference>
<feature type="domain" description="EGF-like" evidence="3">
    <location>
        <begin position="101"/>
        <end position="115"/>
    </location>
</feature>
<dbReference type="EMBL" id="JABFTP020000062">
    <property type="protein sequence ID" value="KAL3272714.1"/>
    <property type="molecule type" value="Genomic_DNA"/>
</dbReference>
<evidence type="ECO:0000256" key="1">
    <source>
        <dbReference type="SAM" id="MobiDB-lite"/>
    </source>
</evidence>
<reference evidence="4 5" key="1">
    <citation type="journal article" date="2021" name="BMC Biol.">
        <title>Horizontally acquired antibacterial genes associated with adaptive radiation of ladybird beetles.</title>
        <authorList>
            <person name="Li H.S."/>
            <person name="Tang X.F."/>
            <person name="Huang Y.H."/>
            <person name="Xu Z.Y."/>
            <person name="Chen M.L."/>
            <person name="Du X.Y."/>
            <person name="Qiu B.Y."/>
            <person name="Chen P.T."/>
            <person name="Zhang W."/>
            <person name="Slipinski A."/>
            <person name="Escalona H.E."/>
            <person name="Waterhouse R.M."/>
            <person name="Zwick A."/>
            <person name="Pang H."/>
        </authorList>
    </citation>
    <scope>NUCLEOTIDE SEQUENCE [LARGE SCALE GENOMIC DNA]</scope>
    <source>
        <strain evidence="4">SYSU2018</strain>
    </source>
</reference>
<organism evidence="4 5">
    <name type="scientific">Cryptolaemus montrouzieri</name>
    <dbReference type="NCBI Taxonomy" id="559131"/>
    <lineage>
        <taxon>Eukaryota</taxon>
        <taxon>Metazoa</taxon>
        <taxon>Ecdysozoa</taxon>
        <taxon>Arthropoda</taxon>
        <taxon>Hexapoda</taxon>
        <taxon>Insecta</taxon>
        <taxon>Pterygota</taxon>
        <taxon>Neoptera</taxon>
        <taxon>Endopterygota</taxon>
        <taxon>Coleoptera</taxon>
        <taxon>Polyphaga</taxon>
        <taxon>Cucujiformia</taxon>
        <taxon>Coccinelloidea</taxon>
        <taxon>Coccinellidae</taxon>
        <taxon>Scymninae</taxon>
        <taxon>Scymnini</taxon>
        <taxon>Cryptolaemus</taxon>
    </lineage>
</organism>